<dbReference type="GO" id="GO:0005506">
    <property type="term" value="F:iron ion binding"/>
    <property type="evidence" value="ECO:0007669"/>
    <property type="project" value="TreeGrafter"/>
</dbReference>
<sequence length="239" mass="26021">MTSIKCARTTYAARSFLHLANRSYATLPACSAIPLDFLVPRWAVGDATTRVSQSLRSPKMRLERYTSSHSCLDRLSRRDFSTTVPRKATVCVRNPQKDDDGNDMMLEITPRAAKRLSDIMAKDGNPNLALRIQVESGGCHGFQYLMSLITLPQPDADASTPSAIGEDDSIFEYRADGTLGSDAALAHNPRIILDEPSLDLLKGSKVDFTVELIGSQFKITDNPAASSSCGCGTSFDIKV</sequence>
<dbReference type="InterPro" id="IPR035903">
    <property type="entry name" value="HesB-like_dom_sf"/>
</dbReference>
<dbReference type="Pfam" id="PF01521">
    <property type="entry name" value="Fe-S_biosyn"/>
    <property type="match status" value="1"/>
</dbReference>
<dbReference type="SUPFAM" id="SSF89360">
    <property type="entry name" value="HesB-like domain"/>
    <property type="match status" value="1"/>
</dbReference>
<comment type="similarity">
    <text evidence="1">Belongs to the HesB/IscA family.</text>
</comment>
<dbReference type="InterPro" id="IPR000361">
    <property type="entry name" value="ATAP_core_dom"/>
</dbReference>
<dbReference type="PANTHER" id="PTHR43011:SF1">
    <property type="entry name" value="IRON-SULFUR CLUSTER ASSEMBLY 2 HOMOLOG, MITOCHONDRIAL"/>
    <property type="match status" value="1"/>
</dbReference>
<dbReference type="GO" id="GO:0016226">
    <property type="term" value="P:iron-sulfur cluster assembly"/>
    <property type="evidence" value="ECO:0007669"/>
    <property type="project" value="TreeGrafter"/>
</dbReference>
<dbReference type="GO" id="GO:0005739">
    <property type="term" value="C:mitochondrion"/>
    <property type="evidence" value="ECO:0007669"/>
    <property type="project" value="TreeGrafter"/>
</dbReference>
<accession>A0AA39L5I4</accession>
<gene>
    <name evidence="3" type="ORF">NLU13_7381</name>
</gene>
<dbReference type="GO" id="GO:0051537">
    <property type="term" value="F:2 iron, 2 sulfur cluster binding"/>
    <property type="evidence" value="ECO:0007669"/>
    <property type="project" value="TreeGrafter"/>
</dbReference>
<evidence type="ECO:0000256" key="1">
    <source>
        <dbReference type="ARBA" id="ARBA00006718"/>
    </source>
</evidence>
<evidence type="ECO:0000313" key="4">
    <source>
        <dbReference type="Proteomes" id="UP001175261"/>
    </source>
</evidence>
<dbReference type="EMBL" id="JAPDFR010000007">
    <property type="protein sequence ID" value="KAK0384902.1"/>
    <property type="molecule type" value="Genomic_DNA"/>
</dbReference>
<protein>
    <recommendedName>
        <fullName evidence="2">Core domain-containing protein</fullName>
    </recommendedName>
</protein>
<organism evidence="3 4">
    <name type="scientific">Sarocladium strictum</name>
    <name type="common">Black bundle disease fungus</name>
    <name type="synonym">Acremonium strictum</name>
    <dbReference type="NCBI Taxonomy" id="5046"/>
    <lineage>
        <taxon>Eukaryota</taxon>
        <taxon>Fungi</taxon>
        <taxon>Dikarya</taxon>
        <taxon>Ascomycota</taxon>
        <taxon>Pezizomycotina</taxon>
        <taxon>Sordariomycetes</taxon>
        <taxon>Hypocreomycetidae</taxon>
        <taxon>Hypocreales</taxon>
        <taxon>Sarocladiaceae</taxon>
        <taxon>Sarocladium</taxon>
    </lineage>
</organism>
<name>A0AA39L5I4_SARSR</name>
<keyword evidence="4" id="KW-1185">Reference proteome</keyword>
<evidence type="ECO:0000259" key="2">
    <source>
        <dbReference type="Pfam" id="PF01521"/>
    </source>
</evidence>
<reference evidence="3" key="1">
    <citation type="submission" date="2022-10" db="EMBL/GenBank/DDBJ databases">
        <title>Determination and structural analysis of whole genome sequence of Sarocladium strictum F4-1.</title>
        <authorList>
            <person name="Hu L."/>
            <person name="Jiang Y."/>
        </authorList>
    </citation>
    <scope>NUCLEOTIDE SEQUENCE</scope>
    <source>
        <strain evidence="3">F4-1</strain>
    </source>
</reference>
<dbReference type="Proteomes" id="UP001175261">
    <property type="component" value="Unassembled WGS sequence"/>
</dbReference>
<feature type="domain" description="Core" evidence="2">
    <location>
        <begin position="104"/>
        <end position="165"/>
    </location>
</feature>
<dbReference type="PANTHER" id="PTHR43011">
    <property type="entry name" value="IRON-SULFUR CLUSTER ASSEMBLY 2 HOMOLOG, MITOCHONDRIAL"/>
    <property type="match status" value="1"/>
</dbReference>
<evidence type="ECO:0000313" key="3">
    <source>
        <dbReference type="EMBL" id="KAK0384902.1"/>
    </source>
</evidence>
<dbReference type="AlphaFoldDB" id="A0AA39L5I4"/>
<dbReference type="Gene3D" id="2.60.300.12">
    <property type="entry name" value="HesB-like domain"/>
    <property type="match status" value="1"/>
</dbReference>
<dbReference type="GO" id="GO:0051539">
    <property type="term" value="F:4 iron, 4 sulfur cluster binding"/>
    <property type="evidence" value="ECO:0007669"/>
    <property type="project" value="TreeGrafter"/>
</dbReference>
<proteinExistence type="inferred from homology"/>
<comment type="caution">
    <text evidence="3">The sequence shown here is derived from an EMBL/GenBank/DDBJ whole genome shotgun (WGS) entry which is preliminary data.</text>
</comment>